<protein>
    <recommendedName>
        <fullName evidence="4">TIGR03435 family protein</fullName>
    </recommendedName>
</protein>
<proteinExistence type="predicted"/>
<name>A0A2N9M7V9_9BACT</name>
<sequence>MLTGVSGHDFSRAEIVAKSVRALAPESYIPPFRSNNHSFSAATLAPVMTRPSRPSDPSSAAGKPRTFFLTSRTARIVRIMTRHVGLKMSLGRKLLLGAAGLLAVAAPVAFGVLHATQTRAQSQVEDSTNKLPAFEVVSIRPDQSGAGFTTIGAVGVHAPRDRFIATNITIKALILWAWAPGNSRPLPDDQVTGGPSWINSDKYDIDAKLEDSQVAALEKLAPLDRLVQTRLMVRSLLADRFKLVMNHTTLIVPVFALVVARGGPKLQETAPCSTPAPGTFPMPPPPPPSPGASPAAPQGPATPLRAGSLLFRPGETMACAEPVSELVRWLRLELGRPVVDQTGLTGNYSFDLKWTPDVNSPGAMPGPSPGAETPPPDASGPSIFTAIQEQLGLKLESTKGPEEAITIAHIEKPSPN</sequence>
<dbReference type="Pfam" id="PF12543">
    <property type="entry name" value="DUF3738"/>
    <property type="match status" value="1"/>
</dbReference>
<reference evidence="3" key="1">
    <citation type="submission" date="2018-02" db="EMBL/GenBank/DDBJ databases">
        <authorList>
            <person name="Hausmann B."/>
        </authorList>
    </citation>
    <scope>NUCLEOTIDE SEQUENCE [LARGE SCALE GENOMIC DNA]</scope>
    <source>
        <strain evidence="3">Peat soil MAG SbA5</strain>
    </source>
</reference>
<evidence type="ECO:0000256" key="1">
    <source>
        <dbReference type="SAM" id="MobiDB-lite"/>
    </source>
</evidence>
<dbReference type="Proteomes" id="UP000239735">
    <property type="component" value="Unassembled WGS sequence"/>
</dbReference>
<feature type="region of interest" description="Disordered" evidence="1">
    <location>
        <begin position="397"/>
        <end position="416"/>
    </location>
</feature>
<evidence type="ECO:0008006" key="4">
    <source>
        <dbReference type="Google" id="ProtNLM"/>
    </source>
</evidence>
<feature type="region of interest" description="Disordered" evidence="1">
    <location>
        <begin position="359"/>
        <end position="382"/>
    </location>
</feature>
<dbReference type="InterPro" id="IPR017801">
    <property type="entry name" value="DUF3738"/>
</dbReference>
<evidence type="ECO:0000313" key="2">
    <source>
        <dbReference type="EMBL" id="SPE31551.1"/>
    </source>
</evidence>
<gene>
    <name evidence="2" type="ORF">SBA5_890006</name>
</gene>
<evidence type="ECO:0000313" key="3">
    <source>
        <dbReference type="Proteomes" id="UP000239735"/>
    </source>
</evidence>
<dbReference type="OrthoDB" id="109375at2"/>
<dbReference type="AlphaFoldDB" id="A0A2N9M7V9"/>
<feature type="compositionally biased region" description="Low complexity" evidence="1">
    <location>
        <begin position="292"/>
        <end position="303"/>
    </location>
</feature>
<dbReference type="EMBL" id="OKRB01000151">
    <property type="protein sequence ID" value="SPE31551.1"/>
    <property type="molecule type" value="Genomic_DNA"/>
</dbReference>
<feature type="region of interest" description="Disordered" evidence="1">
    <location>
        <begin position="266"/>
        <end position="307"/>
    </location>
</feature>
<feature type="compositionally biased region" description="Pro residues" evidence="1">
    <location>
        <begin position="364"/>
        <end position="378"/>
    </location>
</feature>
<accession>A0A2N9M7V9</accession>
<organism evidence="2 3">
    <name type="scientific">Candidatus Sulfuritelmatomonas gaucii</name>
    <dbReference type="NCBI Taxonomy" id="2043161"/>
    <lineage>
        <taxon>Bacteria</taxon>
        <taxon>Pseudomonadati</taxon>
        <taxon>Acidobacteriota</taxon>
        <taxon>Terriglobia</taxon>
        <taxon>Terriglobales</taxon>
        <taxon>Acidobacteriaceae</taxon>
        <taxon>Candidatus Sulfuritelmatomonas</taxon>
    </lineage>
</organism>
<feature type="compositionally biased region" description="Pro residues" evidence="1">
    <location>
        <begin position="278"/>
        <end position="291"/>
    </location>
</feature>
<dbReference type="NCBIfam" id="TIGR03435">
    <property type="entry name" value="Soli_TIGR03435"/>
    <property type="match status" value="1"/>
</dbReference>